<protein>
    <submittedName>
        <fullName evidence="1">Uncharacterized protein</fullName>
    </submittedName>
</protein>
<evidence type="ECO:0000313" key="1">
    <source>
        <dbReference type="EnsemblMetazoa" id="BGLB025569-PA"/>
    </source>
</evidence>
<dbReference type="Proteomes" id="UP000076420">
    <property type="component" value="Unassembled WGS sequence"/>
</dbReference>
<gene>
    <name evidence="1" type="primary">106066624</name>
</gene>
<sequence length="326" mass="35542">MEGRKTISYYLITASQDHTVVNIRLAAQSQVLPEVTLNERDTKKYNLLNAYIASSKGVQVAIVQASACIGAQRSDKDCTDVTGLECTDVTGPKCTDVTGPERTDVTGPECTDVTGPKCTDVTGPECTDVTGPECTDVTGPECTDVTGPECTDVTGPECTYPCSSDSTVAVPSGDLIDNDCDGLVDEEAIDGEGARFHCIQHNDRDGKIDEDTNKYKAKLQYGQWSDWACSRDCYDTKLYRYRACRSNNVKVTCQGNSNETKPSECYFNQKCPETCPAHEWGMDCKHTCDTCVKDCDKFTGACGQCKPGFQDPAHSCKTREKTFICS</sequence>
<organism evidence="1 2">
    <name type="scientific">Biomphalaria glabrata</name>
    <name type="common">Bloodfluke planorb</name>
    <name type="synonym">Freshwater snail</name>
    <dbReference type="NCBI Taxonomy" id="6526"/>
    <lineage>
        <taxon>Eukaryota</taxon>
        <taxon>Metazoa</taxon>
        <taxon>Spiralia</taxon>
        <taxon>Lophotrochozoa</taxon>
        <taxon>Mollusca</taxon>
        <taxon>Gastropoda</taxon>
        <taxon>Heterobranchia</taxon>
        <taxon>Euthyneura</taxon>
        <taxon>Panpulmonata</taxon>
        <taxon>Hygrophila</taxon>
        <taxon>Lymnaeoidea</taxon>
        <taxon>Planorbidae</taxon>
        <taxon>Biomphalaria</taxon>
    </lineage>
</organism>
<dbReference type="VEuPathDB" id="VectorBase:BGLB025569"/>
<dbReference type="VEuPathDB" id="VectorBase:BGLAX_042102"/>
<accession>A0A2C9L0G1</accession>
<name>A0A2C9L0G1_BIOGL</name>
<dbReference type="VEuPathDB" id="VectorBase:BGLAX_052245"/>
<dbReference type="KEGG" id="bgt:106066624"/>
<reference evidence="1" key="1">
    <citation type="submission" date="2020-05" db="UniProtKB">
        <authorList>
            <consortium name="EnsemblMetazoa"/>
        </authorList>
    </citation>
    <scope>IDENTIFICATION</scope>
    <source>
        <strain evidence="1">BB02</strain>
    </source>
</reference>
<dbReference type="STRING" id="6526.A0A2C9L0G1"/>
<dbReference type="AlphaFoldDB" id="A0A2C9L0G1"/>
<proteinExistence type="predicted"/>
<dbReference type="EnsemblMetazoa" id="BGLB025569-RA">
    <property type="protein sequence ID" value="BGLB025569-PA"/>
    <property type="gene ID" value="BGLB025569"/>
</dbReference>
<evidence type="ECO:0000313" key="2">
    <source>
        <dbReference type="Proteomes" id="UP000076420"/>
    </source>
</evidence>